<comment type="caution">
    <text evidence="1">The sequence shown here is derived from an EMBL/GenBank/DDBJ whole genome shotgun (WGS) entry which is preliminary data.</text>
</comment>
<dbReference type="EMBL" id="QVMU01000019">
    <property type="protein sequence ID" value="RJX68632.1"/>
    <property type="molecule type" value="Genomic_DNA"/>
</dbReference>
<name>A0A3A6QEX5_9VIBR</name>
<dbReference type="Proteomes" id="UP000273252">
    <property type="component" value="Unassembled WGS sequence"/>
</dbReference>
<dbReference type="AlphaFoldDB" id="A0A3A6QEX5"/>
<reference evidence="1 2" key="1">
    <citation type="submission" date="2018-08" db="EMBL/GenBank/DDBJ databases">
        <title>Vibrio isolated from the Eastern China Marginal Seas.</title>
        <authorList>
            <person name="Li Y."/>
        </authorList>
    </citation>
    <scope>NUCLEOTIDE SEQUENCE [LARGE SCALE GENOMIC DNA]</scope>
    <source>
        <strain evidence="1 2">BEI233</strain>
    </source>
</reference>
<sequence length="562" mass="65499">MARANPETIVKRKEMNSMTTFPHSQVLLSPSVASLYWFDGAFEAPKKITWCELYALINAQLWRRMVMREQDGHLDTLVLAGLFRIVKNTSSQKVTMQRKSLQLDCDLMPTWSWVTTSYLPDFMMQSFQGSLVWRFRKILEFSVGEILKDLDKQGFTTLEIPVKAAKSRLYDGVDASSAKTALLDIGDVARQWVVDQFGKQFGFLEQGIKQGSRSLYKHLWHFIDKEKLSIYLQIYQCSLSQVSFKTIHKFSRIVVDVQRFKEQALWLPWLSVLPIKVRERLNQPNLFSYEFLLSNLPDEVSKGAVRKINRQPRRIQVLLIEANMWTPQELALVDALDGYPTLIKAKILSEIKERKEFGELRLSVGDCQRVQRVVFRWAQYFSSMIGQVKVRKQCEQWQRALNQFSDVLSWVIRSNGVVHKNQKWYALVQQHEKWVEQLNRDDKTRDTEIDALSWESAEWDRAAVKNGKVEIEEITQGANLRLEGSEMEHCVWSYLSDCLKQRYRVFSLRTPEERVTLGLYMDPVTLKCTYDQLRGLDNDIASRSMQQLAKRLIKQINAINGS</sequence>
<evidence type="ECO:0000313" key="1">
    <source>
        <dbReference type="EMBL" id="RJX68632.1"/>
    </source>
</evidence>
<dbReference type="OrthoDB" id="8866982at2"/>
<proteinExistence type="predicted"/>
<accession>A0A3A6QEX5</accession>
<keyword evidence="2" id="KW-1185">Reference proteome</keyword>
<protein>
    <submittedName>
        <fullName evidence="1">Uncharacterized protein</fullName>
    </submittedName>
</protein>
<evidence type="ECO:0000313" key="2">
    <source>
        <dbReference type="Proteomes" id="UP000273252"/>
    </source>
</evidence>
<organism evidence="1 2">
    <name type="scientific">Vibrio sinensis</name>
    <dbReference type="NCBI Taxonomy" id="2302434"/>
    <lineage>
        <taxon>Bacteria</taxon>
        <taxon>Pseudomonadati</taxon>
        <taxon>Pseudomonadota</taxon>
        <taxon>Gammaproteobacteria</taxon>
        <taxon>Vibrionales</taxon>
        <taxon>Vibrionaceae</taxon>
        <taxon>Vibrio</taxon>
    </lineage>
</organism>
<gene>
    <name evidence="1" type="ORF">DZ860_16685</name>
</gene>